<reference evidence="3" key="1">
    <citation type="journal article" date="2019" name="Int. J. Syst. Evol. Microbiol.">
        <title>The Global Catalogue of Microorganisms (GCM) 10K type strain sequencing project: providing services to taxonomists for standard genome sequencing and annotation.</title>
        <authorList>
            <consortium name="The Broad Institute Genomics Platform"/>
            <consortium name="The Broad Institute Genome Sequencing Center for Infectious Disease"/>
            <person name="Wu L."/>
            <person name="Ma J."/>
        </authorList>
    </citation>
    <scope>NUCLEOTIDE SEQUENCE [LARGE SCALE GENOMIC DNA]</scope>
    <source>
        <strain evidence="3">JCM 17933</strain>
    </source>
</reference>
<sequence length="181" mass="20287">MSSTTSALLIAFLGIVGTLASALLTQHSANNSKRRELEHADRQRREEREYQARQEAVEARRACYVALNTAARLFLTELANYLYDLQAGKPTDAAREKVEEARREHRARHAEAQMIVPDPVLTAAREVNSQLGALYGVLKRIDSGSPEEGETVEEADDMRLRAWEPIATMRTVMRRDLGIAP</sequence>
<feature type="compositionally biased region" description="Basic and acidic residues" evidence="1">
    <location>
        <begin position="33"/>
        <end position="49"/>
    </location>
</feature>
<comment type="caution">
    <text evidence="2">The sequence shown here is derived from an EMBL/GenBank/DDBJ whole genome shotgun (WGS) entry which is preliminary data.</text>
</comment>
<dbReference type="Proteomes" id="UP001500503">
    <property type="component" value="Unassembled WGS sequence"/>
</dbReference>
<dbReference type="EMBL" id="BAABHF010000038">
    <property type="protein sequence ID" value="GAA4506037.1"/>
    <property type="molecule type" value="Genomic_DNA"/>
</dbReference>
<name>A0ABP8QPB7_9ACTN</name>
<evidence type="ECO:0000313" key="2">
    <source>
        <dbReference type="EMBL" id="GAA4506037.1"/>
    </source>
</evidence>
<dbReference type="RefSeq" id="WP_345469929.1">
    <property type="nucleotide sequence ID" value="NZ_BAABHF010000038.1"/>
</dbReference>
<accession>A0ABP8QPB7</accession>
<evidence type="ECO:0000256" key="1">
    <source>
        <dbReference type="SAM" id="MobiDB-lite"/>
    </source>
</evidence>
<evidence type="ECO:0000313" key="3">
    <source>
        <dbReference type="Proteomes" id="UP001500503"/>
    </source>
</evidence>
<organism evidence="2 3">
    <name type="scientific">Actinoallomurus oryzae</name>
    <dbReference type="NCBI Taxonomy" id="502180"/>
    <lineage>
        <taxon>Bacteria</taxon>
        <taxon>Bacillati</taxon>
        <taxon>Actinomycetota</taxon>
        <taxon>Actinomycetes</taxon>
        <taxon>Streptosporangiales</taxon>
        <taxon>Thermomonosporaceae</taxon>
        <taxon>Actinoallomurus</taxon>
    </lineage>
</organism>
<proteinExistence type="predicted"/>
<protein>
    <submittedName>
        <fullName evidence="2">Uncharacterized protein</fullName>
    </submittedName>
</protein>
<feature type="region of interest" description="Disordered" evidence="1">
    <location>
        <begin position="29"/>
        <end position="49"/>
    </location>
</feature>
<keyword evidence="3" id="KW-1185">Reference proteome</keyword>
<gene>
    <name evidence="2" type="ORF">GCM10023191_062620</name>
</gene>